<dbReference type="Proteomes" id="UP000010556">
    <property type="component" value="Unassembled WGS sequence"/>
</dbReference>
<dbReference type="GO" id="GO:0005801">
    <property type="term" value="C:cis-Golgi network"/>
    <property type="evidence" value="ECO:0007669"/>
    <property type="project" value="TreeGrafter"/>
</dbReference>
<evidence type="ECO:0000256" key="6">
    <source>
        <dbReference type="ARBA" id="ARBA00023054"/>
    </source>
</evidence>
<keyword evidence="2" id="KW-0963">Cytoplasm</keyword>
<feature type="region of interest" description="Disordered" evidence="11">
    <location>
        <begin position="1824"/>
        <end position="1867"/>
    </location>
</feature>
<dbReference type="GO" id="GO:0005813">
    <property type="term" value="C:centrosome"/>
    <property type="evidence" value="ECO:0007669"/>
    <property type="project" value="UniProtKB-SubCell"/>
</dbReference>
<sequence length="2366" mass="272506">MKPGTDPRILSLAAEVAKSPEQNVPVILLKLKEIINNTPLGSSELKKIKQDIYCYDLIRYCLLVLSQDCSRIQGGWTTISQLTQILSHCCVGLEPGEDAEEFYNELLPSAAENFLILGRQLQTCFINAAKGEEKDELLHFFHIVTDSLFWLVGGHVQLIQNVLQSDHFLHLLQTDNVQIGSTVMNMVQNILQINSGDLLRIEAKTLHSILDEVIFKLLSTPSPVLRSTATKLLLLMAESHQEILILLRLSACYKGLRSLLNKQKPGTEFCHEFRQLISLLSPKVYQEVEEQKLHQAACLIQAYWKGFQTRKRLKKLPSAVITLQRNFRSKRAKILLKLKRRKEEEDNRLQLQLEKQRAMRLSREVRLNMLEIIHPGQVEKHNREIEEKSALIIQKHWRGYRERKNFHQQKPSLVEYKAAVTLQRATLKFLAKCRTKKKLFAPWQGLRELTDARRVELKQHVDDYVRRHPSSQMSDVASRELHSQAQERLQHYFMGRALEDRAQQHRDALKAQISTNIEQLMKAPSLKETEGKEPELFLSRSRPVAAKAKQAHLTTLKHIQAPWWKKLGEEAGDEIDVPKDELKMLSRLSGLANVVLHELSGDDTDPNMRASLEPELPQELDMEFNDKTQDDVLERLAYTEQLVVELKELIRQKDTELQQKDEVLQEERKAADNKIKKLKLHAKAKITSLNKQIEELKAQGGIALPTGSQSEEQLSKHDKSFTEEEMEVEKMKCKLQEKEALISSLQAQLTQAQAEQAAQFDKSSTEMEEFSVMKQQLQEKEELISTLQGQLSQTQAEQAAQLSSMQQVVREKDARFETQVRLHEDELLQLVTQADVETEMQQKLRVLQRKLEEHEEALVGRAQVVDLLQQELTAAEQRNQVLSQQLQQMEAEHNTLRNTVETERQEAKILMEKMDLEVAERKLSFHNLQEEMRHLLEQLEQAGQAQAELQYRYSALEQKHKAEMEEKTSHILSLQKIEQELHSDCDALKDENSKLLQEKREQALHSAQAIQQLEDQLEQKSKEITQFVNKPTLQNDETATQTAFPDIYNEGAQVVTEENIAFLQKRVVELEKEKGALLLSSIELEELKAENEKLSSQITLLEAQNRTGEADREVNEVSMIDISRLNKSNSSAEESGQDVQENTFFQKHKELSVLLLEMKEAQEEIAFLKLQLQGKRAEEDPEVLDQKELKQIESEGKPSVAMKILLEDTGQHFLPISNEESSLPAIEKKEMSSEHQNRISEKISLNDTGMELKSTKQYDVDNPPCAVPGICQCHQDELETLKSQILELKSSFHKAEETYGKNLDEKAKEISNLTQLVEEFKKNAEDSNSAFTALSEERDQLLSQVKELSVVTELRAQVKQLEENLAEAERQRRLDYESLTHHNLLTEQIQSLSIEAKSKDVKIEVLQNELDGVQLQFSEQSALIKNLQSQLQKKECEVLEGAEHLRDITNKMEELSQALSQKELEIAKMDQLLLEKKRDVETLRQTIEEKDQQVTEISFSMTEKMVQLNEEKFSLGVEIKTLKEQLNLLSRAEESKKEQVEDKEVVSGLKQTFDEFSPAGLISKEELQHELDFVKKESEQRKRKLQAALINRKELLQRVSRLEEELAKVKDESRKEVPFSDNERREMEKDKENKEDSEKCVTSKCHEIEISLKQTISQKELELEHLRKDLEEKAAVEEELQALIKQMNQNFQDKLNQIDLLQAEIIENQAIIQKLTTGNKDAGDGGSAEPVKETVVSSPPGAGGGEHWKPELEEKILDLEKEKEQLQKKLQEVLTSRKVILKKAQEKERHLREELKQQKDNYNRLQEQFNEQSRENENIGDQLKQLQIQIRESVDKKLPGTDQQEPGSPAQGLETSHPGDANALQDNTSVAQIKTQLKEIEAEKEELELRISSTTSELTKKSEEVFQLQEQINKQNFEIQSLKTASHEAEAHTESLKQKLESSQLEIAGLERLRELQPQLDELQELIGKKEEEVRYLSVQLNEKEAALTKVQTEIIEQEDLIKALHTQLEMQAKEHDEKIKQLQVELCEMKQKPEETGEESKAKQIHRKLQAALISRKEALKENKGLQEELSLAKDTIEHLTKSLADLENQVSAQNQEKDAFLGNLALLQEERDKLITEMDRSLMENQSLNGSCESLKLALEGLTEDKENLMKEIESLKCSKMAESTEWQEKHKELQKEYEILLQSYENVSNEAERIQHVVETVRQEKQELYGRLRSTETNKKELEKQLQDAQQEMEEMKEKMRKFAKSKQQKILELEEENDRLRAEAHPAGGTSKDCMEELLSSNSNMKEELERVKTDYKNLSKEFEALMTEKNSLNEEIQDLKHKIEDNVSKQVCLEAPETPDNQMHITEETASQSLPGKLFKA</sequence>
<keyword evidence="13" id="KW-1185">Reference proteome</keyword>
<dbReference type="InterPro" id="IPR027417">
    <property type="entry name" value="P-loop_NTPase"/>
</dbReference>
<name>L5MDI8_MYODS</name>
<feature type="coiled-coil region" evidence="10">
    <location>
        <begin position="1933"/>
        <end position="2026"/>
    </location>
</feature>
<dbReference type="SUPFAM" id="SSF52540">
    <property type="entry name" value="P-loop containing nucleoside triphosphate hydrolases"/>
    <property type="match status" value="1"/>
</dbReference>
<dbReference type="FunFam" id="1.20.5.190:FF:000048">
    <property type="entry name" value="IQ motif containing B1"/>
    <property type="match status" value="1"/>
</dbReference>
<comment type="subcellular location">
    <subcellularLocation>
        <location evidence="1">Cytoplasm</location>
        <location evidence="1">Cytoskeleton</location>
        <location evidence="1">Microtubule organizing center</location>
        <location evidence="1">Centrosome</location>
    </subcellularLocation>
</comment>
<protein>
    <recommendedName>
        <fullName evidence="9">IQ calmodulin-binding motif-containing protein 1</fullName>
    </recommendedName>
</protein>
<feature type="coiled-coil region" evidence="10">
    <location>
        <begin position="1653"/>
        <end position="1704"/>
    </location>
</feature>
<dbReference type="GO" id="GO:0005516">
    <property type="term" value="F:calmodulin binding"/>
    <property type="evidence" value="ECO:0007669"/>
    <property type="project" value="UniProtKB-KW"/>
</dbReference>
<evidence type="ECO:0000256" key="10">
    <source>
        <dbReference type="SAM" id="Coils"/>
    </source>
</evidence>
<evidence type="ECO:0000313" key="13">
    <source>
        <dbReference type="Proteomes" id="UP000010556"/>
    </source>
</evidence>
<dbReference type="PANTHER" id="PTHR18887">
    <property type="entry name" value="GOLGI-ASSOCIATED PROTEIN GCP360-RELATED"/>
    <property type="match status" value="1"/>
</dbReference>
<evidence type="ECO:0000313" key="12">
    <source>
        <dbReference type="EMBL" id="ELK36441.1"/>
    </source>
</evidence>
<dbReference type="InterPro" id="IPR026202">
    <property type="entry name" value="GOLGB1"/>
</dbReference>
<evidence type="ECO:0000256" key="9">
    <source>
        <dbReference type="ARBA" id="ARBA00073633"/>
    </source>
</evidence>
<dbReference type="Pfam" id="PF00612">
    <property type="entry name" value="IQ"/>
    <property type="match status" value="2"/>
</dbReference>
<dbReference type="FunFam" id="1.20.5.190:FF:000058">
    <property type="entry name" value="IQ motif containing B1"/>
    <property type="match status" value="1"/>
</dbReference>
<organism evidence="12 13">
    <name type="scientific">Myotis davidii</name>
    <name type="common">David's myotis</name>
    <dbReference type="NCBI Taxonomy" id="225400"/>
    <lineage>
        <taxon>Eukaryota</taxon>
        <taxon>Metazoa</taxon>
        <taxon>Chordata</taxon>
        <taxon>Craniata</taxon>
        <taxon>Vertebrata</taxon>
        <taxon>Euteleostomi</taxon>
        <taxon>Mammalia</taxon>
        <taxon>Eutheria</taxon>
        <taxon>Laurasiatheria</taxon>
        <taxon>Chiroptera</taxon>
        <taxon>Yangochiroptera</taxon>
        <taxon>Vespertilionidae</taxon>
        <taxon>Myotis</taxon>
    </lineage>
</organism>
<keyword evidence="7" id="KW-0206">Cytoskeleton</keyword>
<dbReference type="PROSITE" id="PS50096">
    <property type="entry name" value="IQ"/>
    <property type="match status" value="2"/>
</dbReference>
<dbReference type="GO" id="GO:0060271">
    <property type="term" value="P:cilium assembly"/>
    <property type="evidence" value="ECO:0007669"/>
    <property type="project" value="UniProtKB-ARBA"/>
</dbReference>
<keyword evidence="5" id="KW-0112">Calmodulin-binding</keyword>
<feature type="region of interest" description="Disordered" evidence="11">
    <location>
        <begin position="2342"/>
        <end position="2366"/>
    </location>
</feature>
<accession>L5MDI8</accession>
<keyword evidence="3" id="KW-0677">Repeat</keyword>
<evidence type="ECO:0000256" key="2">
    <source>
        <dbReference type="ARBA" id="ARBA00022490"/>
    </source>
</evidence>
<feature type="region of interest" description="Disordered" evidence="11">
    <location>
        <begin position="1720"/>
        <end position="1748"/>
    </location>
</feature>
<reference evidence="13" key="1">
    <citation type="journal article" date="2013" name="Science">
        <title>Comparative analysis of bat genomes provides insight into the evolution of flight and immunity.</title>
        <authorList>
            <person name="Zhang G."/>
            <person name="Cowled C."/>
            <person name="Shi Z."/>
            <person name="Huang Z."/>
            <person name="Bishop-Lilly K.A."/>
            <person name="Fang X."/>
            <person name="Wynne J.W."/>
            <person name="Xiong Z."/>
            <person name="Baker M.L."/>
            <person name="Zhao W."/>
            <person name="Tachedjian M."/>
            <person name="Zhu Y."/>
            <person name="Zhou P."/>
            <person name="Jiang X."/>
            <person name="Ng J."/>
            <person name="Yang L."/>
            <person name="Wu L."/>
            <person name="Xiao J."/>
            <person name="Feng Y."/>
            <person name="Chen Y."/>
            <person name="Sun X."/>
            <person name="Zhang Y."/>
            <person name="Marsh G.A."/>
            <person name="Crameri G."/>
            <person name="Broder C.C."/>
            <person name="Frey K.G."/>
            <person name="Wang L.F."/>
            <person name="Wang J."/>
        </authorList>
    </citation>
    <scope>NUCLEOTIDE SEQUENCE [LARGE SCALE GENOMIC DNA]</scope>
</reference>
<dbReference type="Gene3D" id="1.10.287.1490">
    <property type="match status" value="1"/>
</dbReference>
<evidence type="ECO:0000256" key="4">
    <source>
        <dbReference type="ARBA" id="ARBA00022794"/>
    </source>
</evidence>
<feature type="coiled-coil region" evidence="10">
    <location>
        <begin position="837"/>
        <end position="1104"/>
    </location>
</feature>
<evidence type="ECO:0000256" key="7">
    <source>
        <dbReference type="ARBA" id="ARBA00023212"/>
    </source>
</evidence>
<dbReference type="Gene3D" id="1.20.5.190">
    <property type="match status" value="2"/>
</dbReference>
<evidence type="ECO:0000256" key="1">
    <source>
        <dbReference type="ARBA" id="ARBA00004300"/>
    </source>
</evidence>
<comment type="function">
    <text evidence="8">Involved in ciliogenesis. The function in an early step in cilia formation depends on its association with CEP290/NPHP6. Involved in regulation of the BBSome complex integrity, specifically for presence of BBS2 and BBS5 in the complex, and in ciliary targeting of selected BBSome cargos. May play a role in controlling entry of the BBSome complex to cilia possibly implicating CEP290/NPHP6.</text>
</comment>
<feature type="coiled-coil region" evidence="10">
    <location>
        <begin position="1271"/>
        <end position="1493"/>
    </location>
</feature>
<evidence type="ECO:0000256" key="11">
    <source>
        <dbReference type="SAM" id="MobiDB-lite"/>
    </source>
</evidence>
<feature type="coiled-coil region" evidence="10">
    <location>
        <begin position="1151"/>
        <end position="1178"/>
    </location>
</feature>
<feature type="coiled-coil region" evidence="10">
    <location>
        <begin position="646"/>
        <end position="797"/>
    </location>
</feature>
<feature type="coiled-coil region" evidence="10">
    <location>
        <begin position="1519"/>
        <end position="1612"/>
    </location>
</feature>
<dbReference type="GO" id="GO:0032391">
    <property type="term" value="C:photoreceptor connecting cilium"/>
    <property type="evidence" value="ECO:0007669"/>
    <property type="project" value="UniProtKB-ARBA"/>
</dbReference>
<keyword evidence="6 10" id="KW-0175">Coiled coil</keyword>
<dbReference type="SMART" id="SM00015">
    <property type="entry name" value="IQ"/>
    <property type="match status" value="3"/>
</dbReference>
<feature type="coiled-coil region" evidence="10">
    <location>
        <begin position="1870"/>
        <end position="1904"/>
    </location>
</feature>
<keyword evidence="4" id="KW-0970">Cilium biogenesis/degradation</keyword>
<evidence type="ECO:0000256" key="8">
    <source>
        <dbReference type="ARBA" id="ARBA00053910"/>
    </source>
</evidence>
<dbReference type="EMBL" id="KB101593">
    <property type="protein sequence ID" value="ELK36441.1"/>
    <property type="molecule type" value="Genomic_DNA"/>
</dbReference>
<dbReference type="InterPro" id="IPR000048">
    <property type="entry name" value="IQ_motif_EF-hand-BS"/>
</dbReference>
<feature type="region of interest" description="Disordered" evidence="11">
    <location>
        <begin position="1612"/>
        <end position="1638"/>
    </location>
</feature>
<proteinExistence type="predicted"/>
<feature type="compositionally biased region" description="Polar residues" evidence="11">
    <location>
        <begin position="2344"/>
        <end position="2359"/>
    </location>
</feature>
<evidence type="ECO:0000256" key="5">
    <source>
        <dbReference type="ARBA" id="ARBA00022860"/>
    </source>
</evidence>
<dbReference type="CDD" id="cd23767">
    <property type="entry name" value="IQCD"/>
    <property type="match status" value="1"/>
</dbReference>
<gene>
    <name evidence="12" type="ORF">MDA_GLEAN10018582</name>
</gene>
<feature type="coiled-coil region" evidence="10">
    <location>
        <begin position="2050"/>
        <end position="2334"/>
    </location>
</feature>
<evidence type="ECO:0000256" key="3">
    <source>
        <dbReference type="ARBA" id="ARBA00022737"/>
    </source>
</evidence>
<dbReference type="PANTHER" id="PTHR18887:SF2">
    <property type="entry name" value="GOLGIN SUBFAMILY B MEMBER 1"/>
    <property type="match status" value="1"/>
</dbReference>
<dbReference type="GO" id="GO:0005793">
    <property type="term" value="C:endoplasmic reticulum-Golgi intermediate compartment"/>
    <property type="evidence" value="ECO:0007669"/>
    <property type="project" value="TreeGrafter"/>
</dbReference>
<dbReference type="GO" id="GO:0016020">
    <property type="term" value="C:membrane"/>
    <property type="evidence" value="ECO:0007669"/>
    <property type="project" value="TreeGrafter"/>
</dbReference>